<proteinExistence type="predicted"/>
<evidence type="ECO:0000259" key="1">
    <source>
        <dbReference type="Pfam" id="PF14695"/>
    </source>
</evidence>
<dbReference type="AlphaFoldDB" id="A0A843VGM4"/>
<accession>A0A843VGM4</accession>
<dbReference type="PANTHER" id="PTHR16057:SF1">
    <property type="entry name" value="PROTEIN LINES HOMOLOG 1"/>
    <property type="match status" value="1"/>
</dbReference>
<feature type="domain" description="Protein Lines C-terminal" evidence="1">
    <location>
        <begin position="125"/>
        <end position="154"/>
    </location>
</feature>
<reference evidence="2" key="1">
    <citation type="submission" date="2017-07" db="EMBL/GenBank/DDBJ databases">
        <title>Taro Niue Genome Assembly and Annotation.</title>
        <authorList>
            <person name="Atibalentja N."/>
            <person name="Keating K."/>
            <person name="Fields C.J."/>
        </authorList>
    </citation>
    <scope>NUCLEOTIDE SEQUENCE</scope>
    <source>
        <strain evidence="2">Niue_2</strain>
        <tissue evidence="2">Leaf</tissue>
    </source>
</reference>
<dbReference type="Proteomes" id="UP000652761">
    <property type="component" value="Unassembled WGS sequence"/>
</dbReference>
<dbReference type="OrthoDB" id="8251209at2759"/>
<keyword evidence="3" id="KW-1185">Reference proteome</keyword>
<name>A0A843VGM4_COLES</name>
<sequence length="240" mass="27265">MIWPPCLSFLQIHYDHLVLLDYLISKDTGVPFVHYLLRCIRLVCKLWSFFVEFSMCSTEVGQPHFKRRKLRGNGQDSTEMLGHTFSTTDSTDDSRMLKTGDGKMNKLDSKQASPAVAKNLFQDAKGCLLSLKTSVEDLHRKNLFPYRPVPLIRRYANPRPVCMLIRSESLPDSRNSVKLSKKGLMVTEPLAHCDIGKPSFLDIVGCPLQERWRGIEDSLEVCGQPPPNNYGVDAYYSPIL</sequence>
<organism evidence="2 3">
    <name type="scientific">Colocasia esculenta</name>
    <name type="common">Wild taro</name>
    <name type="synonym">Arum esculentum</name>
    <dbReference type="NCBI Taxonomy" id="4460"/>
    <lineage>
        <taxon>Eukaryota</taxon>
        <taxon>Viridiplantae</taxon>
        <taxon>Streptophyta</taxon>
        <taxon>Embryophyta</taxon>
        <taxon>Tracheophyta</taxon>
        <taxon>Spermatophyta</taxon>
        <taxon>Magnoliopsida</taxon>
        <taxon>Liliopsida</taxon>
        <taxon>Araceae</taxon>
        <taxon>Aroideae</taxon>
        <taxon>Colocasieae</taxon>
        <taxon>Colocasia</taxon>
    </lineage>
</organism>
<dbReference type="PANTHER" id="PTHR16057">
    <property type="entry name" value="WINS1, 2 PROTEIN"/>
    <property type="match status" value="1"/>
</dbReference>
<dbReference type="Pfam" id="PF14695">
    <property type="entry name" value="LINES_C"/>
    <property type="match status" value="1"/>
</dbReference>
<gene>
    <name evidence="2" type="ORF">Taro_028192</name>
</gene>
<comment type="caution">
    <text evidence="2">The sequence shown here is derived from an EMBL/GenBank/DDBJ whole genome shotgun (WGS) entry which is preliminary data.</text>
</comment>
<evidence type="ECO:0000313" key="2">
    <source>
        <dbReference type="EMBL" id="MQL95528.1"/>
    </source>
</evidence>
<dbReference type="InterPro" id="IPR024875">
    <property type="entry name" value="Protein_Lines"/>
</dbReference>
<evidence type="ECO:0000313" key="3">
    <source>
        <dbReference type="Proteomes" id="UP000652761"/>
    </source>
</evidence>
<dbReference type="EMBL" id="NMUH01001801">
    <property type="protein sequence ID" value="MQL95528.1"/>
    <property type="molecule type" value="Genomic_DNA"/>
</dbReference>
<protein>
    <recommendedName>
        <fullName evidence="1">Protein Lines C-terminal domain-containing protein</fullName>
    </recommendedName>
</protein>
<dbReference type="InterPro" id="IPR029415">
    <property type="entry name" value="Lines_C"/>
</dbReference>